<evidence type="ECO:0008006" key="3">
    <source>
        <dbReference type="Google" id="ProtNLM"/>
    </source>
</evidence>
<dbReference type="Pfam" id="PF09148">
    <property type="entry name" value="DUF1934"/>
    <property type="match status" value="1"/>
</dbReference>
<protein>
    <recommendedName>
        <fullName evidence="3">DUF1934 domain-containing protein</fullName>
    </recommendedName>
</protein>
<dbReference type="STRING" id="293826.Amet_4590"/>
<dbReference type="eggNOG" id="COG4506">
    <property type="taxonomic scope" value="Bacteria"/>
</dbReference>
<proteinExistence type="predicted"/>
<evidence type="ECO:0000313" key="1">
    <source>
        <dbReference type="EMBL" id="ABR50661.1"/>
    </source>
</evidence>
<dbReference type="Proteomes" id="UP000001572">
    <property type="component" value="Chromosome"/>
</dbReference>
<dbReference type="EMBL" id="CP000724">
    <property type="protein sequence ID" value="ABR50661.1"/>
    <property type="molecule type" value="Genomic_DNA"/>
</dbReference>
<organism evidence="1 2">
    <name type="scientific">Alkaliphilus metalliredigens (strain QYMF)</name>
    <dbReference type="NCBI Taxonomy" id="293826"/>
    <lineage>
        <taxon>Bacteria</taxon>
        <taxon>Bacillati</taxon>
        <taxon>Bacillota</taxon>
        <taxon>Clostridia</taxon>
        <taxon>Peptostreptococcales</taxon>
        <taxon>Natronincolaceae</taxon>
        <taxon>Alkaliphilus</taxon>
    </lineage>
</organism>
<accession>A6TWU3</accession>
<sequence length="141" mass="16339">MKEKRIIKVTGLQKPINEETHEIELVTEGTCYEKNENLYIVYEESEISGMEGTTTTLKLEGEDKVVLSRYGTSASQMVFQESKRVNSFYDTLYGQFKMELITHHLDIQVDQDTKRGHIEIHYDLNITGLMESSNKLKIQLM</sequence>
<dbReference type="OrthoDB" id="1680906at2"/>
<dbReference type="HOGENOM" id="CLU_120388_0_2_9"/>
<dbReference type="AlphaFoldDB" id="A6TWU3"/>
<name>A6TWU3_ALKMQ</name>
<keyword evidence="2" id="KW-1185">Reference proteome</keyword>
<dbReference type="InterPro" id="IPR012674">
    <property type="entry name" value="Calycin"/>
</dbReference>
<reference evidence="2" key="1">
    <citation type="journal article" date="2016" name="Genome Announc.">
        <title>Complete genome sequence of Alkaliphilus metalliredigens strain QYMF, an alkaliphilic and metal-reducing bacterium isolated from borax-contaminated leachate ponds.</title>
        <authorList>
            <person name="Hwang C."/>
            <person name="Copeland A."/>
            <person name="Lucas S."/>
            <person name="Lapidus A."/>
            <person name="Barry K."/>
            <person name="Detter J.C."/>
            <person name="Glavina Del Rio T."/>
            <person name="Hammon N."/>
            <person name="Israni S."/>
            <person name="Dalin E."/>
            <person name="Tice H."/>
            <person name="Pitluck S."/>
            <person name="Chertkov O."/>
            <person name="Brettin T."/>
            <person name="Bruce D."/>
            <person name="Han C."/>
            <person name="Schmutz J."/>
            <person name="Larimer F."/>
            <person name="Land M.L."/>
            <person name="Hauser L."/>
            <person name="Kyrpides N."/>
            <person name="Mikhailova N."/>
            <person name="Ye Q."/>
            <person name="Zhou J."/>
            <person name="Richardson P."/>
            <person name="Fields M.W."/>
        </authorList>
    </citation>
    <scope>NUCLEOTIDE SEQUENCE [LARGE SCALE GENOMIC DNA]</scope>
    <source>
        <strain evidence="2">QYMF</strain>
    </source>
</reference>
<dbReference type="InterPro" id="IPR015231">
    <property type="entry name" value="DUF1934"/>
</dbReference>
<evidence type="ECO:0000313" key="2">
    <source>
        <dbReference type="Proteomes" id="UP000001572"/>
    </source>
</evidence>
<dbReference type="KEGG" id="amt:Amet_4590"/>
<dbReference type="Gene3D" id="2.40.128.20">
    <property type="match status" value="1"/>
</dbReference>
<dbReference type="SUPFAM" id="SSF50814">
    <property type="entry name" value="Lipocalins"/>
    <property type="match status" value="1"/>
</dbReference>
<gene>
    <name evidence="1" type="ordered locus">Amet_4590</name>
</gene>
<dbReference type="RefSeq" id="WP_012065549.1">
    <property type="nucleotide sequence ID" value="NC_009633.1"/>
</dbReference>